<proteinExistence type="predicted"/>
<reference evidence="2" key="1">
    <citation type="submission" date="2014-07" db="EMBL/GenBank/DDBJ databases">
        <authorList>
            <person name="Martin A.A"/>
            <person name="De Silva N."/>
        </authorList>
    </citation>
    <scope>NUCLEOTIDE SEQUENCE</scope>
</reference>
<dbReference type="Proteomes" id="UP000035680">
    <property type="component" value="Unassembled WGS sequence"/>
</dbReference>
<keyword evidence="1" id="KW-0812">Transmembrane</keyword>
<organism evidence="2 3">
    <name type="scientific">Strongyloides venezuelensis</name>
    <name type="common">Threadworm</name>
    <dbReference type="NCBI Taxonomy" id="75913"/>
    <lineage>
        <taxon>Eukaryota</taxon>
        <taxon>Metazoa</taxon>
        <taxon>Ecdysozoa</taxon>
        <taxon>Nematoda</taxon>
        <taxon>Chromadorea</taxon>
        <taxon>Rhabditida</taxon>
        <taxon>Tylenchina</taxon>
        <taxon>Panagrolaimomorpha</taxon>
        <taxon>Strongyloidoidea</taxon>
        <taxon>Strongyloididae</taxon>
        <taxon>Strongyloides</taxon>
    </lineage>
</organism>
<keyword evidence="1" id="KW-0472">Membrane</keyword>
<accession>A0A0K0FHG2</accession>
<sequence length="110" mass="13041">MQNAYAVLRKMHTVVYIKPIYAFLLIMRGWSNKMLVHCLLFCMVVGQSEMIWLSVFMKITISDNDKPEKIYLNRTIEDMKLSNLQSYTKFLSQANKYMEDKKMINNFINA</sequence>
<reference evidence="3" key="2">
    <citation type="submission" date="2015-08" db="UniProtKB">
        <authorList>
            <consortium name="WormBaseParasite"/>
        </authorList>
    </citation>
    <scope>IDENTIFICATION</scope>
</reference>
<feature type="transmembrane region" description="Helical" evidence="1">
    <location>
        <begin position="34"/>
        <end position="56"/>
    </location>
</feature>
<evidence type="ECO:0000313" key="2">
    <source>
        <dbReference type="Proteomes" id="UP000035680"/>
    </source>
</evidence>
<protein>
    <submittedName>
        <fullName evidence="3">Uncharacterized protein</fullName>
    </submittedName>
</protein>
<name>A0A0K0FHG2_STRVS</name>
<dbReference type="WBParaSite" id="SVE_0832500.1">
    <property type="protein sequence ID" value="SVE_0832500.1"/>
    <property type="gene ID" value="SVE_0832500"/>
</dbReference>
<dbReference type="AlphaFoldDB" id="A0A0K0FHG2"/>
<keyword evidence="2" id="KW-1185">Reference proteome</keyword>
<evidence type="ECO:0000313" key="3">
    <source>
        <dbReference type="WBParaSite" id="SVE_0832500.1"/>
    </source>
</evidence>
<evidence type="ECO:0000256" key="1">
    <source>
        <dbReference type="SAM" id="Phobius"/>
    </source>
</evidence>
<keyword evidence="1" id="KW-1133">Transmembrane helix</keyword>